<evidence type="ECO:0000313" key="2">
    <source>
        <dbReference type="EMBL" id="KAJ4455796.1"/>
    </source>
</evidence>
<dbReference type="PROSITE" id="PS50022">
    <property type="entry name" value="FA58C_3"/>
    <property type="match status" value="1"/>
</dbReference>
<sequence>MPTQTEDIPVTHVGEFDDSLRCKLPCEQRFEFLKAGVPGEGDLPLSAFGCEDQRDHRRHLDLTCAGLAQAWSRKPLEYVVTSGIDEYGEAWRCPADPVRLSCGDTVCRACVPLLGSVCPKCGESFILSNQLCPPSRMAQRLAKQIQCHCPNRGLGCEAVVGVLDVEHHLGTECEWREEECDQQVRRAEMARHKDTTCARKPMAPAQEDLAAHERDGVVADVGLLRQRLADTSADLTQCKADLAQTRHNLGQTREERTQSQYDLAQTKEELAQTKAELAQARDRASRFPIGLIPSIPPPVSHPPDTPAVFTYDHDMDERGLFYYIGTQGRTQPWQNPAEAGWVTITRSSDCLGKASDLTGRVACESHTNMQPTPLWWQVDLGAGRLFTPTRYTLRHSNHPADVVWRLQSWRLEGSVDGADGSWRTLDEHTNEPNAIPARPDAMATFALAPERAFPARHFRVLMTGPSPNGYQILMLSGLEMYGSLLPDPPRLQ</sequence>
<accession>A0ABQ8UBK0</accession>
<keyword evidence="3" id="KW-1185">Reference proteome</keyword>
<gene>
    <name evidence="2" type="ORF">PAPYR_9157</name>
</gene>
<dbReference type="SUPFAM" id="SSF49785">
    <property type="entry name" value="Galactose-binding domain-like"/>
    <property type="match status" value="1"/>
</dbReference>
<comment type="caution">
    <text evidence="2">The sequence shown here is derived from an EMBL/GenBank/DDBJ whole genome shotgun (WGS) entry which is preliminary data.</text>
</comment>
<name>A0ABQ8UBK0_9EUKA</name>
<protein>
    <submittedName>
        <fullName evidence="2">E3 ubiquitin-protein ligase HECTD1</fullName>
    </submittedName>
</protein>
<dbReference type="InterPro" id="IPR008979">
    <property type="entry name" value="Galactose-bd-like_sf"/>
</dbReference>
<feature type="domain" description="F5/8 type C" evidence="1">
    <location>
        <begin position="375"/>
        <end position="483"/>
    </location>
</feature>
<dbReference type="EMBL" id="JAPMOS010000092">
    <property type="protein sequence ID" value="KAJ4455796.1"/>
    <property type="molecule type" value="Genomic_DNA"/>
</dbReference>
<evidence type="ECO:0000259" key="1">
    <source>
        <dbReference type="PROSITE" id="PS50022"/>
    </source>
</evidence>
<proteinExistence type="predicted"/>
<dbReference type="Proteomes" id="UP001141327">
    <property type="component" value="Unassembled WGS sequence"/>
</dbReference>
<dbReference type="PANTHER" id="PTHR47457">
    <property type="entry name" value="OS05G0345500 PROTEIN"/>
    <property type="match status" value="1"/>
</dbReference>
<reference evidence="2" key="1">
    <citation type="journal article" date="2022" name="bioRxiv">
        <title>Genomics of Preaxostyla Flagellates Illuminates Evolutionary Transitions and the Path Towards Mitochondrial Loss.</title>
        <authorList>
            <person name="Novak L.V.F."/>
            <person name="Treitli S.C."/>
            <person name="Pyrih J."/>
            <person name="Halakuc P."/>
            <person name="Pipaliya S.V."/>
            <person name="Vacek V."/>
            <person name="Brzon O."/>
            <person name="Soukal P."/>
            <person name="Eme L."/>
            <person name="Dacks J.B."/>
            <person name="Karnkowska A."/>
            <person name="Elias M."/>
            <person name="Hampl V."/>
        </authorList>
    </citation>
    <scope>NUCLEOTIDE SEQUENCE</scope>
    <source>
        <strain evidence="2">RCP-MX</strain>
    </source>
</reference>
<dbReference type="Gene3D" id="2.60.120.260">
    <property type="entry name" value="Galactose-binding domain-like"/>
    <property type="match status" value="1"/>
</dbReference>
<dbReference type="SUPFAM" id="SSF49599">
    <property type="entry name" value="TRAF domain-like"/>
    <property type="match status" value="1"/>
</dbReference>
<evidence type="ECO:0000313" key="3">
    <source>
        <dbReference type="Proteomes" id="UP001141327"/>
    </source>
</evidence>
<dbReference type="InterPro" id="IPR000421">
    <property type="entry name" value="FA58C"/>
</dbReference>
<organism evidence="2 3">
    <name type="scientific">Paratrimastix pyriformis</name>
    <dbReference type="NCBI Taxonomy" id="342808"/>
    <lineage>
        <taxon>Eukaryota</taxon>
        <taxon>Metamonada</taxon>
        <taxon>Preaxostyla</taxon>
        <taxon>Paratrimastigidae</taxon>
        <taxon>Paratrimastix</taxon>
    </lineage>
</organism>
<dbReference type="Gene3D" id="3.30.40.10">
    <property type="entry name" value="Zinc/RING finger domain, C3HC4 (zinc finger)"/>
    <property type="match status" value="1"/>
</dbReference>
<dbReference type="PANTHER" id="PTHR47457:SF1">
    <property type="entry name" value="BTB DOMAIN-CONTAINING PROTEIN-RELATED"/>
    <property type="match status" value="1"/>
</dbReference>
<dbReference type="SUPFAM" id="SSF57850">
    <property type="entry name" value="RING/U-box"/>
    <property type="match status" value="1"/>
</dbReference>
<dbReference type="InterPro" id="IPR013083">
    <property type="entry name" value="Znf_RING/FYVE/PHD"/>
</dbReference>